<evidence type="ECO:0000313" key="2">
    <source>
        <dbReference type="Proteomes" id="UP000241771"/>
    </source>
</evidence>
<keyword evidence="2" id="KW-1185">Reference proteome</keyword>
<protein>
    <submittedName>
        <fullName evidence="1">DUF4303 domain-containing protein</fullName>
    </submittedName>
</protein>
<sequence length="169" mass="19470">MKLKQLENMLYKATKSIIVRLSSEFPKHHFYYVALVTTGEGHRPIFSAWSDELLQTEASSFEDREEIKWSYADSPLFGFCDKYFSGVELLLDNVTSEYGFSEETTAALLSAMELTLKRLDIEGYFDSLNCRNKLYINAEIMPPDATNVDRAYSAYFGDCDRSFRFIPIT</sequence>
<dbReference type="OrthoDB" id="4297007at2"/>
<reference evidence="1 2" key="1">
    <citation type="submission" date="2018-01" db="EMBL/GenBank/DDBJ databases">
        <title>Whole genome sequencing of Histamine producing bacteria.</title>
        <authorList>
            <person name="Butler K."/>
        </authorList>
    </citation>
    <scope>NUCLEOTIDE SEQUENCE [LARGE SCALE GENOMIC DNA]</scope>
    <source>
        <strain evidence="1 2">DSM 100436</strain>
    </source>
</reference>
<accession>A0A2T3N7G2</accession>
<dbReference type="InterPro" id="IPR025409">
    <property type="entry name" value="DUF4303"/>
</dbReference>
<gene>
    <name evidence="1" type="ORF">C9I98_26175</name>
</gene>
<name>A0A2T3N7G2_9GAMM</name>
<dbReference type="EMBL" id="PYMA01000036">
    <property type="protein sequence ID" value="PSW08994.1"/>
    <property type="molecule type" value="Genomic_DNA"/>
</dbReference>
<organism evidence="1 2">
    <name type="scientific">Photobacterium sanctipauli</name>
    <dbReference type="NCBI Taxonomy" id="1342794"/>
    <lineage>
        <taxon>Bacteria</taxon>
        <taxon>Pseudomonadati</taxon>
        <taxon>Pseudomonadota</taxon>
        <taxon>Gammaproteobacteria</taxon>
        <taxon>Vibrionales</taxon>
        <taxon>Vibrionaceae</taxon>
        <taxon>Photobacterium</taxon>
    </lineage>
</organism>
<dbReference type="RefSeq" id="WP_051902542.1">
    <property type="nucleotide sequence ID" value="NZ_JGVO01001066.1"/>
</dbReference>
<comment type="caution">
    <text evidence="1">The sequence shown here is derived from an EMBL/GenBank/DDBJ whole genome shotgun (WGS) entry which is preliminary data.</text>
</comment>
<evidence type="ECO:0000313" key="1">
    <source>
        <dbReference type="EMBL" id="PSW08994.1"/>
    </source>
</evidence>
<proteinExistence type="predicted"/>
<dbReference type="AlphaFoldDB" id="A0A2T3N7G2"/>
<dbReference type="Pfam" id="PF14136">
    <property type="entry name" value="DUF4303"/>
    <property type="match status" value="1"/>
</dbReference>
<dbReference type="Proteomes" id="UP000241771">
    <property type="component" value="Unassembled WGS sequence"/>
</dbReference>